<feature type="domain" description="FMN-binding" evidence="8">
    <location>
        <begin position="104"/>
        <end position="196"/>
    </location>
</feature>
<comment type="cofactor">
    <cofactor evidence="6">
        <name>FMN</name>
        <dbReference type="ChEBI" id="CHEBI:58210"/>
    </cofactor>
</comment>
<feature type="region of interest" description="Disordered" evidence="7">
    <location>
        <begin position="207"/>
        <end position="231"/>
    </location>
</feature>
<dbReference type="Proteomes" id="UP000036406">
    <property type="component" value="Chromosome"/>
</dbReference>
<comment type="function">
    <text evidence="6">Part of a membrane-bound complex that couples electron transfer with translocation of ions across the membrane.</text>
</comment>
<dbReference type="GO" id="GO:0022900">
    <property type="term" value="P:electron transport chain"/>
    <property type="evidence" value="ECO:0007669"/>
    <property type="project" value="UniProtKB-UniRule"/>
</dbReference>
<dbReference type="RefSeq" id="WP_048384850.1">
    <property type="nucleotide sequence ID" value="NZ_CP011494.1"/>
</dbReference>
<protein>
    <recommendedName>
        <fullName evidence="6">Ion-translocating oxidoreductase complex subunit G</fullName>
        <ecNumber evidence="6">7.-.-.-</ecNumber>
    </recommendedName>
    <alternativeName>
        <fullName evidence="6">Rnf electron transport complex subunit G</fullName>
    </alternativeName>
</protein>
<accession>A0A0H4HZP5</accession>
<keyword evidence="6" id="KW-0812">Transmembrane</keyword>
<comment type="subcellular location">
    <subcellularLocation>
        <location evidence="6">Cell inner membrane</location>
        <topology evidence="6">Single-pass membrane protein</topology>
    </subcellularLocation>
</comment>
<dbReference type="NCBIfam" id="TIGR01947">
    <property type="entry name" value="rnfG"/>
    <property type="match status" value="1"/>
</dbReference>
<dbReference type="Pfam" id="PF04205">
    <property type="entry name" value="FMN_bind"/>
    <property type="match status" value="1"/>
</dbReference>
<dbReference type="PATRIC" id="fig|330734.3.peg.1420"/>
<keyword evidence="6" id="KW-1133">Transmembrane helix</keyword>
<keyword evidence="1 6" id="KW-0813">Transport</keyword>
<proteinExistence type="inferred from homology"/>
<evidence type="ECO:0000256" key="5">
    <source>
        <dbReference type="ARBA" id="ARBA00022982"/>
    </source>
</evidence>
<evidence type="ECO:0000256" key="4">
    <source>
        <dbReference type="ARBA" id="ARBA00022643"/>
    </source>
</evidence>
<dbReference type="EMBL" id="CP011494">
    <property type="protein sequence ID" value="AKO52156.1"/>
    <property type="molecule type" value="Genomic_DNA"/>
</dbReference>
<evidence type="ECO:0000313" key="9">
    <source>
        <dbReference type="EMBL" id="AKO52156.1"/>
    </source>
</evidence>
<evidence type="ECO:0000313" key="10">
    <source>
        <dbReference type="Proteomes" id="UP000036406"/>
    </source>
</evidence>
<gene>
    <name evidence="6" type="primary">rnfG</name>
    <name evidence="9" type="ORF">ABA45_06740</name>
</gene>
<keyword evidence="6" id="KW-1278">Translocase</keyword>
<dbReference type="PANTHER" id="PTHR36118:SF1">
    <property type="entry name" value="ION-TRANSLOCATING OXIDOREDUCTASE COMPLEX SUBUNIT G"/>
    <property type="match status" value="1"/>
</dbReference>
<comment type="similarity">
    <text evidence="6">Belongs to the RnfG family.</text>
</comment>
<dbReference type="GO" id="GO:0010181">
    <property type="term" value="F:FMN binding"/>
    <property type="evidence" value="ECO:0007669"/>
    <property type="project" value="InterPro"/>
</dbReference>
<dbReference type="InterPro" id="IPR007329">
    <property type="entry name" value="FMN-bd"/>
</dbReference>
<dbReference type="NCBIfam" id="NF002519">
    <property type="entry name" value="PRK01908.1"/>
    <property type="match status" value="1"/>
</dbReference>
<evidence type="ECO:0000256" key="7">
    <source>
        <dbReference type="SAM" id="MobiDB-lite"/>
    </source>
</evidence>
<comment type="subunit">
    <text evidence="6">The complex is composed of six subunits: RnfA, RnfB, RnfC, RnfD, RnfE and RnfG.</text>
</comment>
<evidence type="ECO:0000256" key="2">
    <source>
        <dbReference type="ARBA" id="ARBA00022553"/>
    </source>
</evidence>
<name>A0A0H4HZP5_9GAMM</name>
<keyword evidence="6" id="KW-0997">Cell inner membrane</keyword>
<dbReference type="PIRSF" id="PIRSF006091">
    <property type="entry name" value="E_trnsport_RnfG"/>
    <property type="match status" value="1"/>
</dbReference>
<keyword evidence="5 6" id="KW-0249">Electron transport</keyword>
<keyword evidence="3 6" id="KW-0285">Flavoprotein</keyword>
<keyword evidence="4 6" id="KW-0288">FMN</keyword>
<evidence type="ECO:0000256" key="6">
    <source>
        <dbReference type="HAMAP-Rule" id="MF_00479"/>
    </source>
</evidence>
<dbReference type="AlphaFoldDB" id="A0A0H4HZP5"/>
<organism evidence="9 10">
    <name type="scientific">Marinobacter psychrophilus</name>
    <dbReference type="NCBI Taxonomy" id="330734"/>
    <lineage>
        <taxon>Bacteria</taxon>
        <taxon>Pseudomonadati</taxon>
        <taxon>Pseudomonadota</taxon>
        <taxon>Gammaproteobacteria</taxon>
        <taxon>Pseudomonadales</taxon>
        <taxon>Marinobacteraceae</taxon>
        <taxon>Marinobacter</taxon>
    </lineage>
</organism>
<feature type="modified residue" description="FMN phosphoryl threonine" evidence="6">
    <location>
        <position position="179"/>
    </location>
</feature>
<reference evidence="9 10" key="1">
    <citation type="submission" date="2015-05" db="EMBL/GenBank/DDBJ databases">
        <title>Complete genome of Marinobacter psychrophilus strain 20041T isolated from sea-ice of the Canadian Basin.</title>
        <authorList>
            <person name="Song L."/>
            <person name="Ren L."/>
            <person name="Yu Y."/>
            <person name="Wang X."/>
        </authorList>
    </citation>
    <scope>NUCLEOTIDE SEQUENCE [LARGE SCALE GENOMIC DNA]</scope>
    <source>
        <strain evidence="9 10">20041</strain>
    </source>
</reference>
<dbReference type="GO" id="GO:0009055">
    <property type="term" value="F:electron transfer activity"/>
    <property type="evidence" value="ECO:0007669"/>
    <property type="project" value="InterPro"/>
</dbReference>
<dbReference type="EC" id="7.-.-.-" evidence="6"/>
<keyword evidence="2 6" id="KW-0597">Phosphoprotein</keyword>
<keyword evidence="10" id="KW-1185">Reference proteome</keyword>
<evidence type="ECO:0000256" key="1">
    <source>
        <dbReference type="ARBA" id="ARBA00022448"/>
    </source>
</evidence>
<dbReference type="PANTHER" id="PTHR36118">
    <property type="entry name" value="ION-TRANSLOCATING OXIDOREDUCTASE COMPLEX SUBUNIT G"/>
    <property type="match status" value="1"/>
</dbReference>
<evidence type="ECO:0000259" key="8">
    <source>
        <dbReference type="SMART" id="SM00900"/>
    </source>
</evidence>
<dbReference type="InterPro" id="IPR010209">
    <property type="entry name" value="Ion_transpt_RnfG/RsxG"/>
</dbReference>
<dbReference type="SMART" id="SM00900">
    <property type="entry name" value="FMN_bind"/>
    <property type="match status" value="1"/>
</dbReference>
<keyword evidence="6" id="KW-0472">Membrane</keyword>
<dbReference type="KEGG" id="mpq:ABA45_06740"/>
<sequence length="231" mass="24818">MATMAQSISRSAIGLGLFAVITGGTIALTQAVTKERIAEQTARAEAAALFEIIPESAHSNDMLNDTISLPDAAVLNSGETPSAWVARQQSDLVGFIIPVTATDGYSGDINLLVGITPSGELLGVRVTGHHETPGLGDRIDTRKSDWVYQFNGHSLANTSGKQWNVKKNGGEFDQFTGATITPRAVVKAVHKTLVYVREHQAQIRQSLGLPVERGNREQRNAVASHFPEPEH</sequence>
<evidence type="ECO:0000256" key="3">
    <source>
        <dbReference type="ARBA" id="ARBA00022630"/>
    </source>
</evidence>
<keyword evidence="6" id="KW-1003">Cell membrane</keyword>
<dbReference type="HAMAP" id="MF_00479">
    <property type="entry name" value="RsxG_RnfG"/>
    <property type="match status" value="1"/>
</dbReference>
<dbReference type="STRING" id="330734.ABA45_06740"/>
<dbReference type="GO" id="GO:0005886">
    <property type="term" value="C:plasma membrane"/>
    <property type="evidence" value="ECO:0007669"/>
    <property type="project" value="UniProtKB-SubCell"/>
</dbReference>